<evidence type="ECO:0000313" key="4">
    <source>
        <dbReference type="EMBL" id="MDC0709675.1"/>
    </source>
</evidence>
<gene>
    <name evidence="4" type="ORF">POL68_14480</name>
</gene>
<keyword evidence="3" id="KW-0732">Signal</keyword>
<dbReference type="Proteomes" id="UP001221838">
    <property type="component" value="Unassembled WGS sequence"/>
</dbReference>
<dbReference type="PROSITE" id="PS51257">
    <property type="entry name" value="PROKAR_LIPOPROTEIN"/>
    <property type="match status" value="1"/>
</dbReference>
<dbReference type="InterPro" id="IPR025738">
    <property type="entry name" value="BatD"/>
</dbReference>
<feature type="compositionally biased region" description="Low complexity" evidence="1">
    <location>
        <begin position="338"/>
        <end position="349"/>
    </location>
</feature>
<keyword evidence="2" id="KW-0812">Transmembrane</keyword>
<feature type="region of interest" description="Disordered" evidence="1">
    <location>
        <begin position="329"/>
        <end position="349"/>
    </location>
</feature>
<feature type="transmembrane region" description="Helical" evidence="2">
    <location>
        <begin position="183"/>
        <end position="203"/>
    </location>
</feature>
<evidence type="ECO:0000256" key="2">
    <source>
        <dbReference type="SAM" id="Phobius"/>
    </source>
</evidence>
<keyword evidence="2" id="KW-1133">Transmembrane helix</keyword>
<sequence length="349" mass="38176">MRRLLLFVLLGGLAACGRSAGSESGADLQPLTAEVLDGGVALDGGASAEMGPWEVSGRVLPPQVMLGETFTYELVFTHAKDQRFELAMPKELEEFEVLEQTRQRQDGPERSTTTFQVKLSAFSLGTVKLPELRFELYAPAATQLVAVPGLEVEVTPTLPQSADSEGAELLDYQPPTEIPIRSWLLVWVLLGLLAAGLLVFAGVKWLRRPRAHAVASKPLAPLDVRTRQALDTLKAENLHGRGHAKDFYFRLSEIVRGYLGERYGFEALECTSPELFASLRKLRTPGLPEDKLMRFVSESDMVKYARAEAPPESCEASLAFGYELVEKTYSPPAPPTPESSANAPGPRVP</sequence>
<reference evidence="4 5" key="1">
    <citation type="submission" date="2022-11" db="EMBL/GenBank/DDBJ databases">
        <title>Minimal conservation of predation-associated metabolite biosynthetic gene clusters underscores biosynthetic potential of Myxococcota including descriptions for ten novel species: Archangium lansinium sp. nov., Myxococcus landrumus sp. nov., Nannocystis bai.</title>
        <authorList>
            <person name="Ahearne A."/>
            <person name="Stevens C."/>
            <person name="Dowd S."/>
        </authorList>
    </citation>
    <scope>NUCLEOTIDE SEQUENCE [LARGE SCALE GENOMIC DNA]</scope>
    <source>
        <strain evidence="4 5">NCWAL01</strain>
    </source>
</reference>
<dbReference type="EMBL" id="JAQNDM010000002">
    <property type="protein sequence ID" value="MDC0709675.1"/>
    <property type="molecule type" value="Genomic_DNA"/>
</dbReference>
<name>A0ABT5D7P2_9BACT</name>
<dbReference type="RefSeq" id="WP_272138423.1">
    <property type="nucleotide sequence ID" value="NZ_JAQNDM010000002.1"/>
</dbReference>
<evidence type="ECO:0000256" key="3">
    <source>
        <dbReference type="SAM" id="SignalP"/>
    </source>
</evidence>
<comment type="caution">
    <text evidence="4">The sequence shown here is derived from an EMBL/GenBank/DDBJ whole genome shotgun (WGS) entry which is preliminary data.</text>
</comment>
<feature type="chain" id="PRO_5046822686" evidence="3">
    <location>
        <begin position="21"/>
        <end position="349"/>
    </location>
</feature>
<organism evidence="4 5">
    <name type="scientific">Stigmatella ashevillensis</name>
    <dbReference type="NCBI Taxonomy" id="2995309"/>
    <lineage>
        <taxon>Bacteria</taxon>
        <taxon>Pseudomonadati</taxon>
        <taxon>Myxococcota</taxon>
        <taxon>Myxococcia</taxon>
        <taxon>Myxococcales</taxon>
        <taxon>Cystobacterineae</taxon>
        <taxon>Archangiaceae</taxon>
        <taxon>Stigmatella</taxon>
    </lineage>
</organism>
<keyword evidence="2" id="KW-0472">Membrane</keyword>
<evidence type="ECO:0000313" key="5">
    <source>
        <dbReference type="Proteomes" id="UP001221838"/>
    </source>
</evidence>
<feature type="signal peptide" evidence="3">
    <location>
        <begin position="1"/>
        <end position="20"/>
    </location>
</feature>
<evidence type="ECO:0000256" key="1">
    <source>
        <dbReference type="SAM" id="MobiDB-lite"/>
    </source>
</evidence>
<keyword evidence="5" id="KW-1185">Reference proteome</keyword>
<protein>
    <submittedName>
        <fullName evidence="4">BatD family protein</fullName>
    </submittedName>
</protein>
<dbReference type="Pfam" id="PF13584">
    <property type="entry name" value="BatD"/>
    <property type="match status" value="1"/>
</dbReference>
<accession>A0ABT5D7P2</accession>
<proteinExistence type="predicted"/>